<protein>
    <submittedName>
        <fullName evidence="8">Serine/threonine-protein kinase</fullName>
    </submittedName>
</protein>
<accession>A0ABT5BS76</accession>
<evidence type="ECO:0000313" key="9">
    <source>
        <dbReference type="Proteomes" id="UP001217838"/>
    </source>
</evidence>
<dbReference type="InterPro" id="IPR008271">
    <property type="entry name" value="Ser/Thr_kinase_AS"/>
</dbReference>
<dbReference type="Proteomes" id="UP001217838">
    <property type="component" value="Unassembled WGS sequence"/>
</dbReference>
<feature type="domain" description="Protein kinase" evidence="7">
    <location>
        <begin position="41"/>
        <end position="314"/>
    </location>
</feature>
<dbReference type="EMBL" id="JAQNDN010000028">
    <property type="protein sequence ID" value="MDC0675771.1"/>
    <property type="molecule type" value="Genomic_DNA"/>
</dbReference>
<evidence type="ECO:0000256" key="6">
    <source>
        <dbReference type="SAM" id="MobiDB-lite"/>
    </source>
</evidence>
<dbReference type="PROSITE" id="PS50011">
    <property type="entry name" value="PROTEIN_KINASE_DOM"/>
    <property type="match status" value="1"/>
</dbReference>
<dbReference type="SMART" id="SM00220">
    <property type="entry name" value="S_TKc"/>
    <property type="match status" value="1"/>
</dbReference>
<keyword evidence="3 8" id="KW-0418">Kinase</keyword>
<evidence type="ECO:0000313" key="8">
    <source>
        <dbReference type="EMBL" id="MDC0675771.1"/>
    </source>
</evidence>
<dbReference type="CDD" id="cd14014">
    <property type="entry name" value="STKc_PknB_like"/>
    <property type="match status" value="1"/>
</dbReference>
<evidence type="ECO:0000256" key="3">
    <source>
        <dbReference type="ARBA" id="ARBA00022777"/>
    </source>
</evidence>
<evidence type="ECO:0000256" key="4">
    <source>
        <dbReference type="ARBA" id="ARBA00022840"/>
    </source>
</evidence>
<gene>
    <name evidence="8" type="ORF">POL58_49035</name>
</gene>
<dbReference type="InterPro" id="IPR000719">
    <property type="entry name" value="Prot_kinase_dom"/>
</dbReference>
<comment type="caution">
    <text evidence="8">The sequence shown here is derived from an EMBL/GenBank/DDBJ whole genome shotgun (WGS) entry which is preliminary data.</text>
</comment>
<dbReference type="SUPFAM" id="SSF56112">
    <property type="entry name" value="Protein kinase-like (PK-like)"/>
    <property type="match status" value="1"/>
</dbReference>
<feature type="binding site" evidence="5">
    <location>
        <position position="70"/>
    </location>
    <ligand>
        <name>ATP</name>
        <dbReference type="ChEBI" id="CHEBI:30616"/>
    </ligand>
</feature>
<dbReference type="PANTHER" id="PTHR43289">
    <property type="entry name" value="MITOGEN-ACTIVATED PROTEIN KINASE KINASE KINASE 20-RELATED"/>
    <property type="match status" value="1"/>
</dbReference>
<dbReference type="GO" id="GO:0016301">
    <property type="term" value="F:kinase activity"/>
    <property type="evidence" value="ECO:0007669"/>
    <property type="project" value="UniProtKB-KW"/>
</dbReference>
<keyword evidence="4 5" id="KW-0067">ATP-binding</keyword>
<evidence type="ECO:0000256" key="2">
    <source>
        <dbReference type="ARBA" id="ARBA00022741"/>
    </source>
</evidence>
<dbReference type="PANTHER" id="PTHR43289:SF6">
    <property type="entry name" value="SERINE_THREONINE-PROTEIN KINASE NEKL-3"/>
    <property type="match status" value="1"/>
</dbReference>
<dbReference type="Pfam" id="PF00069">
    <property type="entry name" value="Pkinase"/>
    <property type="match status" value="1"/>
</dbReference>
<keyword evidence="9" id="KW-1185">Reference proteome</keyword>
<evidence type="ECO:0000256" key="5">
    <source>
        <dbReference type="PROSITE-ProRule" id="PRU10141"/>
    </source>
</evidence>
<reference evidence="8 9" key="1">
    <citation type="submission" date="2022-11" db="EMBL/GenBank/DDBJ databases">
        <title>Minimal conservation of predation-associated metabolite biosynthetic gene clusters underscores biosynthetic potential of Myxococcota including descriptions for ten novel species: Archangium lansinium sp. nov., Myxococcus landrumus sp. nov., Nannocystis bai.</title>
        <authorList>
            <person name="Ahearne A."/>
            <person name="Stevens C."/>
            <person name="Dowd S."/>
        </authorList>
    </citation>
    <scope>NUCLEOTIDE SEQUENCE [LARGE SCALE GENOMIC DNA]</scope>
    <source>
        <strain evidence="8 9">NCELM</strain>
    </source>
</reference>
<dbReference type="PROSITE" id="PS00108">
    <property type="entry name" value="PROTEIN_KINASE_ST"/>
    <property type="match status" value="1"/>
</dbReference>
<dbReference type="InterPro" id="IPR011009">
    <property type="entry name" value="Kinase-like_dom_sf"/>
</dbReference>
<name>A0ABT5BS76_9BACT</name>
<keyword evidence="2 5" id="KW-0547">Nucleotide-binding</keyword>
<evidence type="ECO:0000256" key="1">
    <source>
        <dbReference type="ARBA" id="ARBA00022679"/>
    </source>
</evidence>
<dbReference type="PROSITE" id="PS00107">
    <property type="entry name" value="PROTEIN_KINASE_ATP"/>
    <property type="match status" value="1"/>
</dbReference>
<proteinExistence type="predicted"/>
<keyword evidence="1" id="KW-0808">Transferase</keyword>
<sequence>MSTLFCTLLMSVSETPEDNPPGSRVEWLMPRMQLTTQLGPYRILACIGRGGMGEVYEVEHLQLGRRRALKVLRPELFDDERLRTRFIKEITALAKVEHPHVVDILDVGDVQGQVYYAMEYLEGITLRERAHDLGGRMTWERLHPILLQLADALAKAHAAGVIHRDLKPSNIMLVRRDGRDDFVKIVDFGIAKVLELSGPELITGTSEFFGSIAYMSPEQAAQARTIDARSDMYSLGSMTYELLSGHPPFVGPPVRVLAQLAREPPPDLRDRCPELSTEVAAFVHRLLNKEPAQRFADMAELATALRRLAPHAGVTAATLPAATPIADDPATRPSRWVTFSLLALAVVVVTTVALVLRNEWYPPVIDGTDEVAAASVLPPSMPEPEAKRAPETPLVEQVIPPPPLPDTKQPATEEPAEPPEDPPPSKPDRDQTKGSGIKKVKKELPKCGASEWSAFVSAVHERCGVSWSFPITVGAESGKLVIRLNNRLIEEANATLCVIESFRAAHDKCDAVSLGEPRERKVR</sequence>
<evidence type="ECO:0000259" key="7">
    <source>
        <dbReference type="PROSITE" id="PS50011"/>
    </source>
</evidence>
<dbReference type="Gene3D" id="1.10.510.10">
    <property type="entry name" value="Transferase(Phosphotransferase) domain 1"/>
    <property type="match status" value="1"/>
</dbReference>
<dbReference type="Gene3D" id="3.30.200.20">
    <property type="entry name" value="Phosphorylase Kinase, domain 1"/>
    <property type="match status" value="1"/>
</dbReference>
<organism evidence="8 9">
    <name type="scientific">Nannocystis radixulma</name>
    <dbReference type="NCBI Taxonomy" id="2995305"/>
    <lineage>
        <taxon>Bacteria</taxon>
        <taxon>Pseudomonadati</taxon>
        <taxon>Myxococcota</taxon>
        <taxon>Polyangia</taxon>
        <taxon>Nannocystales</taxon>
        <taxon>Nannocystaceae</taxon>
        <taxon>Nannocystis</taxon>
    </lineage>
</organism>
<dbReference type="RefSeq" id="WP_272011312.1">
    <property type="nucleotide sequence ID" value="NZ_JAQNDN010000028.1"/>
</dbReference>
<dbReference type="InterPro" id="IPR017441">
    <property type="entry name" value="Protein_kinase_ATP_BS"/>
</dbReference>
<feature type="region of interest" description="Disordered" evidence="6">
    <location>
        <begin position="378"/>
        <end position="440"/>
    </location>
</feature>